<evidence type="ECO:0000256" key="2">
    <source>
        <dbReference type="ARBA" id="ARBA00022771"/>
    </source>
</evidence>
<keyword evidence="1 4" id="KW-0479">Metal-binding</keyword>
<feature type="zinc finger region" description="C3H1-type" evidence="4">
    <location>
        <begin position="14"/>
        <end position="42"/>
    </location>
</feature>
<sequence length="612" mass="70879">MACSPLLSEEDLYRFRTKQCLRLAKGMCKFGVDRCQYSHNGEWIRRSPYYISLPSYLRYIPVSCPFFIKNVNNNNNEQDKEKKNTIIKNSVFLTNKDGSVNNNFYKYIEETNIHKCPLGVECPLAHSKDEIEYHPLVYKTKRCENYKHANCNRYYCPNLHGLAEQRKIKQYFIPFSNKIHIPHYPNVTIVNKIQYGSFKGQNQINSSDKKDIIIRPFNSCSYDFHFMHVSERDSNIDESMKYGVNSSIMENIKHNMVKSSTNNNKGYVNSYNTSNSYNRKEEYRIVPNGGGKDRKIKDFKSNSINVPCDEKNIVKTRGTSYSTGYPIWCSYILKNNGNSLSKKKKKNSIFSYLNNYDDDKSKLYLHILNKFPYLFNLNVTDIHSNSSYLGPVNMTKLPNRSVLDDNTTSVLHAKNNARAMFDPVIIDGDTPGTTPSSAAGCSRENIFSKFSAKADGVTDADRREEIQYEMFEEKTKHLFLNNTYYDIINHILKKNLEITRNKIKHEHNSSSALIDLDNSQKNCSNDLVNLEFIKRCTSQKGNTDEIQIESYDSFLNLLSYVLCLLYFTTNSRAHSSFDLYAQQLAKHLHSESKKMRDFSMGTNMNKAVKELF</sequence>
<organism evidence="6 7">
    <name type="scientific">Plasmodium malariae</name>
    <dbReference type="NCBI Taxonomy" id="5858"/>
    <lineage>
        <taxon>Eukaryota</taxon>
        <taxon>Sar</taxon>
        <taxon>Alveolata</taxon>
        <taxon>Apicomplexa</taxon>
        <taxon>Aconoidasida</taxon>
        <taxon>Haemosporida</taxon>
        <taxon>Plasmodiidae</taxon>
        <taxon>Plasmodium</taxon>
        <taxon>Plasmodium (Plasmodium)</taxon>
    </lineage>
</organism>
<evidence type="ECO:0000259" key="5">
    <source>
        <dbReference type="PROSITE" id="PS50103"/>
    </source>
</evidence>
<keyword evidence="3 4" id="KW-0862">Zinc</keyword>
<dbReference type="KEGG" id="pmal:PMUG01_05032900"/>
<proteinExistence type="predicted"/>
<dbReference type="VEuPathDB" id="PlasmoDB:PmUG01_05032900"/>
<dbReference type="InterPro" id="IPR000571">
    <property type="entry name" value="Znf_CCCH"/>
</dbReference>
<evidence type="ECO:0000256" key="1">
    <source>
        <dbReference type="ARBA" id="ARBA00022723"/>
    </source>
</evidence>
<dbReference type="PANTHER" id="PTHR14493:SF50">
    <property type="entry name" value="RING FINGER PROTEIN UNKEMPT"/>
    <property type="match status" value="1"/>
</dbReference>
<accession>A0A1D3JLJ7</accession>
<evidence type="ECO:0000256" key="3">
    <source>
        <dbReference type="ARBA" id="ARBA00022833"/>
    </source>
</evidence>
<evidence type="ECO:0000313" key="7">
    <source>
        <dbReference type="Proteomes" id="UP000219813"/>
    </source>
</evidence>
<feature type="domain" description="C3H1-type" evidence="5">
    <location>
        <begin position="14"/>
        <end position="42"/>
    </location>
</feature>
<dbReference type="GeneID" id="39867372"/>
<keyword evidence="7" id="KW-1185">Reference proteome</keyword>
<name>A0A1D3JLJ7_PLAMA</name>
<dbReference type="PANTHER" id="PTHR14493">
    <property type="entry name" value="UNKEMPT FAMILY MEMBER"/>
    <property type="match status" value="1"/>
</dbReference>
<dbReference type="AlphaFoldDB" id="A0A1D3JLJ7"/>
<gene>
    <name evidence="6" type="primary">PmUG01_05032900</name>
    <name evidence="6" type="ORF">PMUG01_05032900</name>
</gene>
<dbReference type="SMART" id="SM00356">
    <property type="entry name" value="ZnF_C3H1"/>
    <property type="match status" value="2"/>
</dbReference>
<dbReference type="OrthoDB" id="20534at2759"/>
<dbReference type="GO" id="GO:0008270">
    <property type="term" value="F:zinc ion binding"/>
    <property type="evidence" value="ECO:0007669"/>
    <property type="project" value="UniProtKB-KW"/>
</dbReference>
<reference evidence="6 7" key="1">
    <citation type="submission" date="2016-06" db="EMBL/GenBank/DDBJ databases">
        <authorList>
            <consortium name="Pathogen Informatics"/>
        </authorList>
    </citation>
    <scope>NUCLEOTIDE SEQUENCE [LARGE SCALE GENOMIC DNA]</scope>
</reference>
<dbReference type="PROSITE" id="PS50103">
    <property type="entry name" value="ZF_C3H1"/>
    <property type="match status" value="1"/>
</dbReference>
<dbReference type="EMBL" id="LT594626">
    <property type="protein sequence ID" value="SBT87467.1"/>
    <property type="molecule type" value="Genomic_DNA"/>
</dbReference>
<evidence type="ECO:0000313" key="6">
    <source>
        <dbReference type="EMBL" id="SBT87467.1"/>
    </source>
</evidence>
<dbReference type="Proteomes" id="UP000219813">
    <property type="component" value="Chromosome 5"/>
</dbReference>
<dbReference type="RefSeq" id="XP_028860476.1">
    <property type="nucleotide sequence ID" value="XM_029003540.1"/>
</dbReference>
<keyword evidence="2 4" id="KW-0863">Zinc-finger</keyword>
<dbReference type="OMA" id="TTDSRAH"/>
<protein>
    <submittedName>
        <fullName evidence="6">Zinc finger protein, putative</fullName>
    </submittedName>
</protein>
<dbReference type="InterPro" id="IPR045234">
    <property type="entry name" value="Unkempt-like"/>
</dbReference>
<evidence type="ECO:0000256" key="4">
    <source>
        <dbReference type="PROSITE-ProRule" id="PRU00723"/>
    </source>
</evidence>